<feature type="domain" description="BON" evidence="2">
    <location>
        <begin position="48"/>
        <end position="117"/>
    </location>
</feature>
<organism evidence="3">
    <name type="scientific">marine metagenome</name>
    <dbReference type="NCBI Taxonomy" id="408172"/>
    <lineage>
        <taxon>unclassified sequences</taxon>
        <taxon>metagenomes</taxon>
        <taxon>ecological metagenomes</taxon>
    </lineage>
</organism>
<feature type="domain" description="BON" evidence="2">
    <location>
        <begin position="126"/>
        <end position="193"/>
    </location>
</feature>
<dbReference type="InterPro" id="IPR014004">
    <property type="entry name" value="Transpt-assoc_nodulatn_dom_bac"/>
</dbReference>
<name>A0A381VHZ0_9ZZZZ</name>
<gene>
    <name evidence="3" type="ORF">METZ01_LOCUS92465</name>
</gene>
<dbReference type="InterPro" id="IPR007055">
    <property type="entry name" value="BON_dom"/>
</dbReference>
<dbReference type="PANTHER" id="PTHR34606:SF4">
    <property type="entry name" value="OUTER MEMBRANE LIPOPROTEIN DOLP"/>
    <property type="match status" value="1"/>
</dbReference>
<evidence type="ECO:0000256" key="1">
    <source>
        <dbReference type="ARBA" id="ARBA00022729"/>
    </source>
</evidence>
<dbReference type="InterPro" id="IPR051686">
    <property type="entry name" value="Lipoprotein_DolP"/>
</dbReference>
<dbReference type="PANTHER" id="PTHR34606">
    <property type="entry name" value="BON DOMAIN-CONTAINING PROTEIN"/>
    <property type="match status" value="1"/>
</dbReference>
<accession>A0A381VHZ0</accession>
<proteinExistence type="predicted"/>
<dbReference type="EMBL" id="UINC01008814">
    <property type="protein sequence ID" value="SVA39611.1"/>
    <property type="molecule type" value="Genomic_DNA"/>
</dbReference>
<keyword evidence="1" id="KW-0732">Signal</keyword>
<dbReference type="AlphaFoldDB" id="A0A381VHZ0"/>
<dbReference type="Pfam" id="PF04972">
    <property type="entry name" value="BON"/>
    <property type="match status" value="2"/>
</dbReference>
<dbReference type="SMART" id="SM00749">
    <property type="entry name" value="BON"/>
    <property type="match status" value="2"/>
</dbReference>
<evidence type="ECO:0000259" key="2">
    <source>
        <dbReference type="PROSITE" id="PS50914"/>
    </source>
</evidence>
<sequence length="193" mass="21163">MTLYKKSRWFILFFMIPYLLGCAITAAGGSAAAGVATIDRRTTGAIIEDQTIELKAYRSIRANEELAKKTHINITSYNTAVLITGESPLDEMRQEVISLVTAVEKVTHVYNEITIAAPSSMVSRSGDVYITTKVKAKLFADKILSGLTIKIVTEKGVVYLMGLVSHQEAEIATNIARETGGVQKVVKLFQYID</sequence>
<dbReference type="PROSITE" id="PS50914">
    <property type="entry name" value="BON"/>
    <property type="match status" value="2"/>
</dbReference>
<reference evidence="3" key="1">
    <citation type="submission" date="2018-05" db="EMBL/GenBank/DDBJ databases">
        <authorList>
            <person name="Lanie J.A."/>
            <person name="Ng W.-L."/>
            <person name="Kazmierczak K.M."/>
            <person name="Andrzejewski T.M."/>
            <person name="Davidsen T.M."/>
            <person name="Wayne K.J."/>
            <person name="Tettelin H."/>
            <person name="Glass J.I."/>
            <person name="Rusch D."/>
            <person name="Podicherti R."/>
            <person name="Tsui H.-C.T."/>
            <person name="Winkler M.E."/>
        </authorList>
    </citation>
    <scope>NUCLEOTIDE SEQUENCE</scope>
</reference>
<protein>
    <recommendedName>
        <fullName evidence="2">BON domain-containing protein</fullName>
    </recommendedName>
</protein>
<evidence type="ECO:0000313" key="3">
    <source>
        <dbReference type="EMBL" id="SVA39611.1"/>
    </source>
</evidence>